<name>A0A3M2RUJ7_9HYPO</name>
<evidence type="ECO:0000313" key="3">
    <source>
        <dbReference type="Proteomes" id="UP000277212"/>
    </source>
</evidence>
<protein>
    <recommendedName>
        <fullName evidence="1">DUF6546 domain-containing protein</fullName>
    </recommendedName>
</protein>
<dbReference type="Pfam" id="PF20183">
    <property type="entry name" value="DUF6546"/>
    <property type="match status" value="1"/>
</dbReference>
<proteinExistence type="predicted"/>
<evidence type="ECO:0000259" key="1">
    <source>
        <dbReference type="Pfam" id="PF20183"/>
    </source>
</evidence>
<organism evidence="2 3">
    <name type="scientific">Fusarium kuroshium</name>
    <dbReference type="NCBI Taxonomy" id="2010991"/>
    <lineage>
        <taxon>Eukaryota</taxon>
        <taxon>Fungi</taxon>
        <taxon>Dikarya</taxon>
        <taxon>Ascomycota</taxon>
        <taxon>Pezizomycotina</taxon>
        <taxon>Sordariomycetes</taxon>
        <taxon>Hypocreomycetidae</taxon>
        <taxon>Hypocreales</taxon>
        <taxon>Nectriaceae</taxon>
        <taxon>Fusarium</taxon>
        <taxon>Fusarium solani species complex</taxon>
    </lineage>
</organism>
<gene>
    <name evidence="2" type="ORF">CDV36_011529</name>
</gene>
<dbReference type="InterPro" id="IPR046676">
    <property type="entry name" value="DUF6546"/>
</dbReference>
<reference evidence="2 3" key="1">
    <citation type="submission" date="2017-06" db="EMBL/GenBank/DDBJ databases">
        <title>Comparative genomic analysis of Ambrosia Fusariam Clade fungi.</title>
        <authorList>
            <person name="Stajich J.E."/>
            <person name="Carrillo J."/>
            <person name="Kijimoto T."/>
            <person name="Eskalen A."/>
            <person name="O'Donnell K."/>
            <person name="Kasson M."/>
        </authorList>
    </citation>
    <scope>NUCLEOTIDE SEQUENCE [LARGE SCALE GENOMIC DNA]</scope>
    <source>
        <strain evidence="2">UCR3666</strain>
    </source>
</reference>
<dbReference type="Proteomes" id="UP000277212">
    <property type="component" value="Unassembled WGS sequence"/>
</dbReference>
<comment type="caution">
    <text evidence="2">The sequence shown here is derived from an EMBL/GenBank/DDBJ whole genome shotgun (WGS) entry which is preliminary data.</text>
</comment>
<accession>A0A3M2RUJ7</accession>
<evidence type="ECO:0000313" key="2">
    <source>
        <dbReference type="EMBL" id="RMJ08842.1"/>
    </source>
</evidence>
<dbReference type="SUPFAM" id="SSF52047">
    <property type="entry name" value="RNI-like"/>
    <property type="match status" value="1"/>
</dbReference>
<dbReference type="OrthoDB" id="5333491at2759"/>
<dbReference type="AlphaFoldDB" id="A0A3M2RUJ7"/>
<sequence>MSWFKLPFELRHDILSRLAEAESHNGKTLTGYTMVASEWQPLFERVTFKTLRIQASELESFQAMFRVRQRRAYLRKIDLVLELPQHNHLKQKLFGGTRDDRVIGQMAIMARGGDGAKRFLPGLEHQQKQNNMAFTQAMCSLFGQLAMWRREHVHREGIALEIIADSMSYWQRTETRMRRRASPVVIHFDGLWEIEPIPVSPLTWERYLEAAKSDFHFSLDLDYRAARLLPRVQVITSLIISRRSIRHFDPRGISEIMHCLSALTTFIWEVWPRAHRKMKQDFDDRLSKAISNWPSSLNDIRITQLRPLRIHRRPNQYLAELGSGLALRCQLLTRLSINYSIDAFTFFRAITHQCHNLQHLFLRSQQMIIDELPGLNSHLISMAVGAVHRMPRLRFLVLYNTSYSHVGFFNYEVMEDMPILSIRCSWPFEVAKSCLESWQAVVKGGGSAKWCIERLPIRRARFLVLTLTKRE</sequence>
<dbReference type="Gene3D" id="3.80.10.10">
    <property type="entry name" value="Ribonuclease Inhibitor"/>
    <property type="match status" value="1"/>
</dbReference>
<keyword evidence="3" id="KW-1185">Reference proteome</keyword>
<dbReference type="EMBL" id="NKUJ01000267">
    <property type="protein sequence ID" value="RMJ08842.1"/>
    <property type="molecule type" value="Genomic_DNA"/>
</dbReference>
<dbReference type="InterPro" id="IPR032675">
    <property type="entry name" value="LRR_dom_sf"/>
</dbReference>
<feature type="domain" description="DUF6546" evidence="1">
    <location>
        <begin position="311"/>
        <end position="453"/>
    </location>
</feature>